<comment type="caution">
    <text evidence="1">The sequence shown here is derived from an EMBL/GenBank/DDBJ whole genome shotgun (WGS) entry which is preliminary data.</text>
</comment>
<organism evidence="1">
    <name type="scientific">mine drainage metagenome</name>
    <dbReference type="NCBI Taxonomy" id="410659"/>
    <lineage>
        <taxon>unclassified sequences</taxon>
        <taxon>metagenomes</taxon>
        <taxon>ecological metagenomes</taxon>
    </lineage>
</organism>
<proteinExistence type="predicted"/>
<name>A0A1J5SCM8_9ZZZZ</name>
<dbReference type="EMBL" id="MLJW01000079">
    <property type="protein sequence ID" value="OIR01949.1"/>
    <property type="molecule type" value="Genomic_DNA"/>
</dbReference>
<accession>A0A1J5SCM8</accession>
<protein>
    <submittedName>
        <fullName evidence="1">Uncharacterized protein</fullName>
    </submittedName>
</protein>
<gene>
    <name evidence="1" type="ORF">GALL_160360</name>
</gene>
<sequence length="74" mass="8078">MSTLVMEMDGSDIEHVAPAIEEYGDEVMCAGWNPQLTLVGESPVAQTNKHVNLTADLASVDVDAFLKKMYEFAC</sequence>
<reference evidence="1" key="1">
    <citation type="submission" date="2016-10" db="EMBL/GenBank/DDBJ databases">
        <title>Sequence of Gallionella enrichment culture.</title>
        <authorList>
            <person name="Poehlein A."/>
            <person name="Muehling M."/>
            <person name="Daniel R."/>
        </authorList>
    </citation>
    <scope>NUCLEOTIDE SEQUENCE</scope>
</reference>
<evidence type="ECO:0000313" key="1">
    <source>
        <dbReference type="EMBL" id="OIR01949.1"/>
    </source>
</evidence>
<dbReference type="AlphaFoldDB" id="A0A1J5SCM8"/>